<dbReference type="AlphaFoldDB" id="A0AAE0ANX7"/>
<accession>A0AAE0ANX7</accession>
<gene>
    <name evidence="3" type="ORF">Dsin_008561</name>
</gene>
<dbReference type="PANTHER" id="PTHR31973:SF187">
    <property type="entry name" value="MUTATOR TRANSPOSASE MUDRA PROTEIN"/>
    <property type="match status" value="1"/>
</dbReference>
<name>A0AAE0ANX7_9ROSI</name>
<dbReference type="Pfam" id="PF03108">
    <property type="entry name" value="DBD_Tnp_Mut"/>
    <property type="match status" value="1"/>
</dbReference>
<sequence length="487" mass="54833">MEDILENYDTIDNRVVELGTYDAEHISMIVLLHTLSEKETGCDKVPTDEYRVWDYLPWSVEKKEVTNDSEILEVFRSFSEHKESKIMFEIEKMPYIPVPPTSSSSDIPNPQPRFDVYFSGFEENIFDSDRDNDDVGDNEHVGAYGIGHETDEIGGAPSLKELVVIPEVPKAVSEILDEIGNNDLFEGCPIRFEGFNFKKIKNDKNRLTWACLAENCPWRLHASIVSDETTMQVKTYNNNHTCHRIYKSQEARAKWNASKFEILVKNNLAFNVSSKEGISRGLQAFIGIDGCHLKGPYGGVLLSTIALDANSGLYPLAYCICEGSVQGIFMRISVSGVSCCHTLASIRHHFGVNGNQSSLEEFIDPVLSKFAYLRTYSYMIHPIPDLCVWGDHEGALIEPPPLKRKPGRPKLLRKRKSTEKPKAARTGSVVCGKCRQLRHNSKTCKTEGSLVETQCLLFLSCTETQGYNKTTNSENQGLHPLQNLPKR</sequence>
<organism evidence="3 4">
    <name type="scientific">Dipteronia sinensis</name>
    <dbReference type="NCBI Taxonomy" id="43782"/>
    <lineage>
        <taxon>Eukaryota</taxon>
        <taxon>Viridiplantae</taxon>
        <taxon>Streptophyta</taxon>
        <taxon>Embryophyta</taxon>
        <taxon>Tracheophyta</taxon>
        <taxon>Spermatophyta</taxon>
        <taxon>Magnoliopsida</taxon>
        <taxon>eudicotyledons</taxon>
        <taxon>Gunneridae</taxon>
        <taxon>Pentapetalae</taxon>
        <taxon>rosids</taxon>
        <taxon>malvids</taxon>
        <taxon>Sapindales</taxon>
        <taxon>Sapindaceae</taxon>
        <taxon>Hippocastanoideae</taxon>
        <taxon>Acereae</taxon>
        <taxon>Dipteronia</taxon>
    </lineage>
</organism>
<protein>
    <recommendedName>
        <fullName evidence="2">Transposase MuDR plant domain-containing protein</fullName>
    </recommendedName>
</protein>
<keyword evidence="4" id="KW-1185">Reference proteome</keyword>
<dbReference type="InterPro" id="IPR004332">
    <property type="entry name" value="Transposase_MuDR"/>
</dbReference>
<reference evidence="3" key="1">
    <citation type="journal article" date="2023" name="Plant J.">
        <title>Genome sequences and population genomics provide insights into the demographic history, inbreeding, and mutation load of two 'living fossil' tree species of Dipteronia.</title>
        <authorList>
            <person name="Feng Y."/>
            <person name="Comes H.P."/>
            <person name="Chen J."/>
            <person name="Zhu S."/>
            <person name="Lu R."/>
            <person name="Zhang X."/>
            <person name="Li P."/>
            <person name="Qiu J."/>
            <person name="Olsen K.M."/>
            <person name="Qiu Y."/>
        </authorList>
    </citation>
    <scope>NUCLEOTIDE SEQUENCE</scope>
    <source>
        <strain evidence="3">NBL</strain>
    </source>
</reference>
<evidence type="ECO:0000313" key="3">
    <source>
        <dbReference type="EMBL" id="KAK3221536.1"/>
    </source>
</evidence>
<feature type="compositionally biased region" description="Basic residues" evidence="1">
    <location>
        <begin position="402"/>
        <end position="417"/>
    </location>
</feature>
<feature type="domain" description="Transposase MuDR plant" evidence="2">
    <location>
        <begin position="195"/>
        <end position="233"/>
    </location>
</feature>
<evidence type="ECO:0000259" key="2">
    <source>
        <dbReference type="Pfam" id="PF03108"/>
    </source>
</evidence>
<proteinExistence type="predicted"/>
<dbReference type="Proteomes" id="UP001281410">
    <property type="component" value="Unassembled WGS sequence"/>
</dbReference>
<dbReference type="PANTHER" id="PTHR31973">
    <property type="entry name" value="POLYPROTEIN, PUTATIVE-RELATED"/>
    <property type="match status" value="1"/>
</dbReference>
<dbReference type="EMBL" id="JANJYJ010000003">
    <property type="protein sequence ID" value="KAK3221536.1"/>
    <property type="molecule type" value="Genomic_DNA"/>
</dbReference>
<evidence type="ECO:0000256" key="1">
    <source>
        <dbReference type="SAM" id="MobiDB-lite"/>
    </source>
</evidence>
<comment type="caution">
    <text evidence="3">The sequence shown here is derived from an EMBL/GenBank/DDBJ whole genome shotgun (WGS) entry which is preliminary data.</text>
</comment>
<evidence type="ECO:0000313" key="4">
    <source>
        <dbReference type="Proteomes" id="UP001281410"/>
    </source>
</evidence>
<feature type="region of interest" description="Disordered" evidence="1">
    <location>
        <begin position="400"/>
        <end position="424"/>
    </location>
</feature>